<name>A0A194S577_RHOGW</name>
<keyword evidence="3" id="KW-1185">Reference proteome</keyword>
<feature type="region of interest" description="Disordered" evidence="1">
    <location>
        <begin position="63"/>
        <end position="102"/>
    </location>
</feature>
<organism evidence="2 3">
    <name type="scientific">Rhodotorula graminis (strain WP1)</name>
    <dbReference type="NCBI Taxonomy" id="578459"/>
    <lineage>
        <taxon>Eukaryota</taxon>
        <taxon>Fungi</taxon>
        <taxon>Dikarya</taxon>
        <taxon>Basidiomycota</taxon>
        <taxon>Pucciniomycotina</taxon>
        <taxon>Microbotryomycetes</taxon>
        <taxon>Sporidiobolales</taxon>
        <taxon>Sporidiobolaceae</taxon>
        <taxon>Rhodotorula</taxon>
    </lineage>
</organism>
<evidence type="ECO:0000313" key="2">
    <source>
        <dbReference type="EMBL" id="KPV75684.1"/>
    </source>
</evidence>
<protein>
    <submittedName>
        <fullName evidence="2">Uncharacterized protein</fullName>
    </submittedName>
</protein>
<sequence length="102" mass="11857">MAFLKRRVLAHLVADGELVKLTRERWERTTGAPLPPQVKGEEGESAFVWVDSRRWEELARRKAREGPPLEVRAAPRRPEKDDVERELDRLEREEGSSAPWSE</sequence>
<dbReference type="GeneID" id="28974623"/>
<dbReference type="AlphaFoldDB" id="A0A194S577"/>
<feature type="compositionally biased region" description="Basic and acidic residues" evidence="1">
    <location>
        <begin position="76"/>
        <end position="95"/>
    </location>
</feature>
<accession>A0A194S577</accession>
<evidence type="ECO:0000256" key="1">
    <source>
        <dbReference type="SAM" id="MobiDB-lite"/>
    </source>
</evidence>
<dbReference type="Proteomes" id="UP000053890">
    <property type="component" value="Unassembled WGS sequence"/>
</dbReference>
<evidence type="ECO:0000313" key="3">
    <source>
        <dbReference type="Proteomes" id="UP000053890"/>
    </source>
</evidence>
<gene>
    <name evidence="2" type="ORF">RHOBADRAFT_43107</name>
</gene>
<reference evidence="2 3" key="1">
    <citation type="journal article" date="2015" name="Front. Microbiol.">
        <title>Genome sequence of the plant growth promoting endophytic yeast Rhodotorula graminis WP1.</title>
        <authorList>
            <person name="Firrincieli A."/>
            <person name="Otillar R."/>
            <person name="Salamov A."/>
            <person name="Schmutz J."/>
            <person name="Khan Z."/>
            <person name="Redman R.S."/>
            <person name="Fleck N.D."/>
            <person name="Lindquist E."/>
            <person name="Grigoriev I.V."/>
            <person name="Doty S.L."/>
        </authorList>
    </citation>
    <scope>NUCLEOTIDE SEQUENCE [LARGE SCALE GENOMIC DNA]</scope>
    <source>
        <strain evidence="2 3">WP1</strain>
    </source>
</reference>
<dbReference type="RefSeq" id="XP_018271733.1">
    <property type="nucleotide sequence ID" value="XM_018414175.1"/>
</dbReference>
<dbReference type="OrthoDB" id="2535804at2759"/>
<dbReference type="EMBL" id="KQ474077">
    <property type="protein sequence ID" value="KPV75684.1"/>
    <property type="molecule type" value="Genomic_DNA"/>
</dbReference>
<proteinExistence type="predicted"/>